<dbReference type="PANTHER" id="PTHR46928">
    <property type="entry name" value="MESENCHYME-SPECIFIC CELL SURFACE GLYCOPROTEIN"/>
    <property type="match status" value="1"/>
</dbReference>
<dbReference type="InterPro" id="IPR052956">
    <property type="entry name" value="Mesenchyme-surface_protein"/>
</dbReference>
<dbReference type="InterPro" id="IPR015943">
    <property type="entry name" value="WD40/YVTN_repeat-like_dom_sf"/>
</dbReference>
<keyword evidence="1" id="KW-0732">Signal</keyword>
<feature type="domain" description="Choice-of-anchor I" evidence="2">
    <location>
        <begin position="142"/>
        <end position="476"/>
    </location>
</feature>
<feature type="chain" id="PRO_5043842388" evidence="1">
    <location>
        <begin position="26"/>
        <end position="517"/>
    </location>
</feature>
<dbReference type="Proteomes" id="UP000735302">
    <property type="component" value="Unassembled WGS sequence"/>
</dbReference>
<dbReference type="SUPFAM" id="SSF75011">
    <property type="entry name" value="3-carboxy-cis,cis-mucoante lactonizing enzyme"/>
    <property type="match status" value="1"/>
</dbReference>
<keyword evidence="4" id="KW-1185">Reference proteome</keyword>
<dbReference type="Gene3D" id="2.130.10.10">
    <property type="entry name" value="YVTN repeat-like/Quinoprotein amine dehydrogenase"/>
    <property type="match status" value="1"/>
</dbReference>
<dbReference type="EMBL" id="BLXT01001517">
    <property type="protein sequence ID" value="GFN86385.1"/>
    <property type="molecule type" value="Genomic_DNA"/>
</dbReference>
<evidence type="ECO:0000313" key="3">
    <source>
        <dbReference type="EMBL" id="GFN86385.1"/>
    </source>
</evidence>
<dbReference type="PANTHER" id="PTHR46928:SF1">
    <property type="entry name" value="MESENCHYME-SPECIFIC CELL SURFACE GLYCOPROTEIN"/>
    <property type="match status" value="1"/>
</dbReference>
<dbReference type="NCBIfam" id="NF038117">
    <property type="entry name" value="choice_anch_I"/>
    <property type="match status" value="1"/>
</dbReference>
<comment type="caution">
    <text evidence="3">The sequence shown here is derived from an EMBL/GenBank/DDBJ whole genome shotgun (WGS) entry which is preliminary data.</text>
</comment>
<reference evidence="3 4" key="1">
    <citation type="journal article" date="2021" name="Elife">
        <title>Chloroplast acquisition without the gene transfer in kleptoplastic sea slugs, Plakobranchus ocellatus.</title>
        <authorList>
            <person name="Maeda T."/>
            <person name="Takahashi S."/>
            <person name="Yoshida T."/>
            <person name="Shimamura S."/>
            <person name="Takaki Y."/>
            <person name="Nagai Y."/>
            <person name="Toyoda A."/>
            <person name="Suzuki Y."/>
            <person name="Arimoto A."/>
            <person name="Ishii H."/>
            <person name="Satoh N."/>
            <person name="Nishiyama T."/>
            <person name="Hasebe M."/>
            <person name="Maruyama T."/>
            <person name="Minagawa J."/>
            <person name="Obokata J."/>
            <person name="Shigenobu S."/>
        </authorList>
    </citation>
    <scope>NUCLEOTIDE SEQUENCE [LARGE SCALE GENOMIC DNA]</scope>
</reference>
<dbReference type="AlphaFoldDB" id="A0AAV3YSL8"/>
<protein>
    <submittedName>
        <fullName evidence="3">Mesenchyme-specific cell surface glycoprotein</fullName>
    </submittedName>
</protein>
<organism evidence="3 4">
    <name type="scientific">Plakobranchus ocellatus</name>
    <dbReference type="NCBI Taxonomy" id="259542"/>
    <lineage>
        <taxon>Eukaryota</taxon>
        <taxon>Metazoa</taxon>
        <taxon>Spiralia</taxon>
        <taxon>Lophotrochozoa</taxon>
        <taxon>Mollusca</taxon>
        <taxon>Gastropoda</taxon>
        <taxon>Heterobranchia</taxon>
        <taxon>Euthyneura</taxon>
        <taxon>Panpulmonata</taxon>
        <taxon>Sacoglossa</taxon>
        <taxon>Placobranchoidea</taxon>
        <taxon>Plakobranchidae</taxon>
        <taxon>Plakobranchus</taxon>
    </lineage>
</organism>
<name>A0AAV3YSL8_9GAST</name>
<evidence type="ECO:0000313" key="4">
    <source>
        <dbReference type="Proteomes" id="UP000735302"/>
    </source>
</evidence>
<gene>
    <name evidence="3" type="ORF">PoB_001289100</name>
</gene>
<evidence type="ECO:0000256" key="1">
    <source>
        <dbReference type="SAM" id="SignalP"/>
    </source>
</evidence>
<dbReference type="InterPro" id="IPR055188">
    <property type="entry name" value="Choice_anch_I"/>
</dbReference>
<accession>A0AAV3YSL8</accession>
<dbReference type="Pfam" id="PF22494">
    <property type="entry name" value="choice_anch_I"/>
    <property type="match status" value="1"/>
</dbReference>
<proteinExistence type="predicted"/>
<feature type="signal peptide" evidence="1">
    <location>
        <begin position="1"/>
        <end position="25"/>
    </location>
</feature>
<sequence length="517" mass="58307">MGKRAVLSFMTILLAFATGPDTVQGRVELTHFTTVYLPAASQQRPEYDGGSVEKIAYDADGRLIYAVGEEVFHVIRFQEPDTLAIALTRYEDNVEFTDVKFCGGHVFMTVRNQTNPRDGVLRIYKGFTAGQADPFELVDEIPVGMQPDMVSVRENCRTLLVAVEGELFVDGASVVDPEGEIVIIHFPDNFTRDQATIKRLDLNAYNDRYDSLKATGVRFVYTGNGNKFSNDLEPEYITIDESSNKAYAVFQENNAIAEINLETDNITNMYGLGYKQWGYLDASDRDDGIQITYWPIRAWYLPDTLTFHQWEGRKLLFTANEGDAKEYDTPSFDETIRGADIAKSSLGDDIHEIVQDAIDKDSKLGRLQFSKIDGIDQSGKYNALYTYGARSFSIWDVTNPADDKPLPRVFDSGSQFEEMIALHCPYLFNRDDDDVDARSDNKGPEPESIAVGKMNDRLYIFIGIERPGIIAVYSIGSHASQAQFETIFCEGIPDESKPIRDLFDERKIYSMDPEDIR</sequence>
<evidence type="ECO:0000259" key="2">
    <source>
        <dbReference type="Pfam" id="PF22494"/>
    </source>
</evidence>